<reference evidence="1" key="1">
    <citation type="submission" date="2022-09" db="EMBL/GenBank/DDBJ databases">
        <title>Haloadaptaus new haloarchaeum isolated from saline soil.</title>
        <authorList>
            <person name="Duran-Viseras A."/>
            <person name="Sanchez-Porro C."/>
            <person name="Ventosa A."/>
        </authorList>
    </citation>
    <scope>NUCLEOTIDE SEQUENCE</scope>
    <source>
        <strain evidence="1">F3-133</strain>
    </source>
</reference>
<dbReference type="Gene3D" id="3.40.50.12370">
    <property type="match status" value="1"/>
</dbReference>
<comment type="caution">
    <text evidence="1">The sequence shown here is derived from an EMBL/GenBank/DDBJ whole genome shotgun (WGS) entry which is preliminary data.</text>
</comment>
<dbReference type="SUPFAM" id="SSF52402">
    <property type="entry name" value="Adenine nucleotide alpha hydrolases-like"/>
    <property type="match status" value="1"/>
</dbReference>
<dbReference type="Proteomes" id="UP001149411">
    <property type="component" value="Unassembled WGS sequence"/>
</dbReference>
<evidence type="ECO:0000313" key="1">
    <source>
        <dbReference type="EMBL" id="MCX2818023.1"/>
    </source>
</evidence>
<organism evidence="1 2">
    <name type="scientific">Halorutilus salinus</name>
    <dbReference type="NCBI Taxonomy" id="2487751"/>
    <lineage>
        <taxon>Archaea</taxon>
        <taxon>Methanobacteriati</taxon>
        <taxon>Methanobacteriota</taxon>
        <taxon>Stenosarchaea group</taxon>
        <taxon>Halobacteria</taxon>
        <taxon>Halorutilales</taxon>
        <taxon>Halorutilaceae</taxon>
        <taxon>Halorutilus</taxon>
    </lineage>
</organism>
<dbReference type="RefSeq" id="WP_266085623.1">
    <property type="nucleotide sequence ID" value="NZ_RKLV01000001.1"/>
</dbReference>
<dbReference type="AlphaFoldDB" id="A0A9Q4C2C3"/>
<proteinExistence type="predicted"/>
<gene>
    <name evidence="1" type="ORF">EGH25_01455</name>
</gene>
<evidence type="ECO:0000313" key="2">
    <source>
        <dbReference type="Proteomes" id="UP001149411"/>
    </source>
</evidence>
<sequence length="138" mass="15534">MYDKILFPVSFYLLDHNELADHLVGITSGFDASVHVLSLTLSDEGRQDVEDHRNAFNSFETRLKGEDTEFTSELRDEPVEYADVADVIADEAEAYDAVLVGHTKVREGTERTTAESLINRLSIPVFVVPMSTPRFRDV</sequence>
<keyword evidence="2" id="KW-1185">Reference proteome</keyword>
<name>A0A9Q4C2C3_9EURY</name>
<accession>A0A9Q4C2C3</accession>
<dbReference type="EMBL" id="RKLV01000001">
    <property type="protein sequence ID" value="MCX2818023.1"/>
    <property type="molecule type" value="Genomic_DNA"/>
</dbReference>
<protein>
    <submittedName>
        <fullName evidence="1">Universal stress protein</fullName>
    </submittedName>
</protein>